<dbReference type="EMBL" id="CACVAR010000125">
    <property type="protein sequence ID" value="CAA6804622.1"/>
    <property type="molecule type" value="Genomic_DNA"/>
</dbReference>
<sequence length="31" mass="3734">MVIVDTCMVYDLPLWTHNKKDFQFLDIALYT</sequence>
<evidence type="ECO:0000313" key="1">
    <source>
        <dbReference type="EMBL" id="CAA6804622.1"/>
    </source>
</evidence>
<gene>
    <name evidence="1" type="ORF">HELGO_WM13695</name>
</gene>
<name>A0A6S6S8A1_9BACT</name>
<protein>
    <recommendedName>
        <fullName evidence="2">PIN domain-containing protein</fullName>
    </recommendedName>
</protein>
<accession>A0A6S6S8A1</accession>
<reference evidence="1" key="1">
    <citation type="submission" date="2020-01" db="EMBL/GenBank/DDBJ databases">
        <authorList>
            <person name="Meier V. D."/>
            <person name="Meier V D."/>
        </authorList>
    </citation>
    <scope>NUCLEOTIDE SEQUENCE</scope>
    <source>
        <strain evidence="1">HLG_WM_MAG_03</strain>
    </source>
</reference>
<evidence type="ECO:0008006" key="2">
    <source>
        <dbReference type="Google" id="ProtNLM"/>
    </source>
</evidence>
<dbReference type="AlphaFoldDB" id="A0A6S6S8A1"/>
<organism evidence="1">
    <name type="scientific">uncultured Sulfurovum sp</name>
    <dbReference type="NCBI Taxonomy" id="269237"/>
    <lineage>
        <taxon>Bacteria</taxon>
        <taxon>Pseudomonadati</taxon>
        <taxon>Campylobacterota</taxon>
        <taxon>Epsilonproteobacteria</taxon>
        <taxon>Campylobacterales</taxon>
        <taxon>Sulfurovaceae</taxon>
        <taxon>Sulfurovum</taxon>
        <taxon>environmental samples</taxon>
    </lineage>
</organism>
<proteinExistence type="predicted"/>